<dbReference type="InterPro" id="IPR029058">
    <property type="entry name" value="AB_hydrolase_fold"/>
</dbReference>
<dbReference type="EMBL" id="AOKG01002125">
    <property type="protein sequence ID" value="EPN39292.1"/>
    <property type="molecule type" value="Genomic_DNA"/>
</dbReference>
<reference evidence="1 2" key="1">
    <citation type="journal article" date="2013" name="PLoS Pathog.">
        <title>Genomic analysis of the Kiwifruit pathogen Pseudomonas syringae pv. actinidiae provides insight into the origins of an emergent plant disease.</title>
        <authorList>
            <person name="McCann H.C."/>
            <person name="Rikkerink E.H."/>
            <person name="Bertels F."/>
            <person name="Fiers M."/>
            <person name="Lu A."/>
            <person name="Rees-George J."/>
            <person name="Andersen M.T."/>
            <person name="Gleave A.P."/>
            <person name="Haubold B."/>
            <person name="Wohlers M.W."/>
            <person name="Guttman D.S."/>
            <person name="Wang P.W."/>
            <person name="Straub C."/>
            <person name="Vanneste J.L."/>
            <person name="Rainey P.B."/>
            <person name="Templeton M.D."/>
        </authorList>
    </citation>
    <scope>NUCLEOTIDE SEQUENCE [LARGE SCALE GENOMIC DNA]</scope>
    <source>
        <strain evidence="1 2">ICMP 18807</strain>
    </source>
</reference>
<evidence type="ECO:0000313" key="1">
    <source>
        <dbReference type="EMBL" id="EPN39292.1"/>
    </source>
</evidence>
<sequence>TTPADGRFMIERIQGAQMIELHAAHLSSVEAGEAFSAAVLAFLTAE</sequence>
<gene>
    <name evidence="1" type="ORF">A244_30942</name>
</gene>
<name>S6ULI1_PSESF</name>
<comment type="caution">
    <text evidence="1">The sequence shown here is derived from an EMBL/GenBank/DDBJ whole genome shotgun (WGS) entry which is preliminary data.</text>
</comment>
<evidence type="ECO:0000313" key="2">
    <source>
        <dbReference type="Proteomes" id="UP000015729"/>
    </source>
</evidence>
<proteinExistence type="predicted"/>
<accession>S6ULI1</accession>
<organism evidence="1 2">
    <name type="scientific">Pseudomonas syringae pv. actinidiae ICMP 18807</name>
    <dbReference type="NCBI Taxonomy" id="1194404"/>
    <lineage>
        <taxon>Bacteria</taxon>
        <taxon>Pseudomonadati</taxon>
        <taxon>Pseudomonadota</taxon>
        <taxon>Gammaproteobacteria</taxon>
        <taxon>Pseudomonadales</taxon>
        <taxon>Pseudomonadaceae</taxon>
        <taxon>Pseudomonas</taxon>
        <taxon>Pseudomonas syringae</taxon>
    </lineage>
</organism>
<keyword evidence="1" id="KW-0378">Hydrolase</keyword>
<protein>
    <submittedName>
        <fullName evidence="1">3-oxoadipate enol-lactone hydrolase</fullName>
    </submittedName>
</protein>
<dbReference type="PATRIC" id="fig|1194404.4.peg.6372"/>
<dbReference type="GO" id="GO:0016787">
    <property type="term" value="F:hydrolase activity"/>
    <property type="evidence" value="ECO:0007669"/>
    <property type="project" value="UniProtKB-KW"/>
</dbReference>
<dbReference type="Proteomes" id="UP000015729">
    <property type="component" value="Unassembled WGS sequence"/>
</dbReference>
<feature type="non-terminal residue" evidence="1">
    <location>
        <position position="1"/>
    </location>
</feature>
<dbReference type="AlphaFoldDB" id="S6ULI1"/>
<dbReference type="SUPFAM" id="SSF53474">
    <property type="entry name" value="alpha/beta-Hydrolases"/>
    <property type="match status" value="1"/>
</dbReference>